<evidence type="ECO:0000259" key="6">
    <source>
        <dbReference type="SMART" id="SM00482"/>
    </source>
</evidence>
<keyword evidence="4" id="KW-0239">DNA-directed DNA polymerase</keyword>
<dbReference type="GO" id="GO:0003887">
    <property type="term" value="F:DNA-directed DNA polymerase activity"/>
    <property type="evidence" value="ECO:0007669"/>
    <property type="project" value="UniProtKB-KW"/>
</dbReference>
<evidence type="ECO:0000256" key="5">
    <source>
        <dbReference type="ARBA" id="ARBA00049244"/>
    </source>
</evidence>
<dbReference type="InterPro" id="IPR043502">
    <property type="entry name" value="DNA/RNA_pol_sf"/>
</dbReference>
<dbReference type="PANTHER" id="PTHR10133">
    <property type="entry name" value="DNA POLYMERASE I"/>
    <property type="match status" value="1"/>
</dbReference>
<comment type="catalytic activity">
    <reaction evidence="5">
        <text>DNA(n) + a 2'-deoxyribonucleoside 5'-triphosphate = DNA(n+1) + diphosphate</text>
        <dbReference type="Rhea" id="RHEA:22508"/>
        <dbReference type="Rhea" id="RHEA-COMP:17339"/>
        <dbReference type="Rhea" id="RHEA-COMP:17340"/>
        <dbReference type="ChEBI" id="CHEBI:33019"/>
        <dbReference type="ChEBI" id="CHEBI:61560"/>
        <dbReference type="ChEBI" id="CHEBI:173112"/>
        <dbReference type="EC" id="2.7.7.7"/>
    </reaction>
</comment>
<dbReference type="EMBL" id="LAZR01022905">
    <property type="protein sequence ID" value="KKL80262.1"/>
    <property type="molecule type" value="Genomic_DNA"/>
</dbReference>
<protein>
    <recommendedName>
        <fullName evidence="1">DNA-directed DNA polymerase</fullName>
        <ecNumber evidence="1">2.7.7.7</ecNumber>
    </recommendedName>
</protein>
<accession>A0A0F9HYQ9</accession>
<gene>
    <name evidence="7" type="ORF">LCGC14_2006500</name>
</gene>
<proteinExistence type="predicted"/>
<dbReference type="GO" id="GO:0006261">
    <property type="term" value="P:DNA-templated DNA replication"/>
    <property type="evidence" value="ECO:0007669"/>
    <property type="project" value="InterPro"/>
</dbReference>
<dbReference type="InterPro" id="IPR002298">
    <property type="entry name" value="DNA_polymerase_A"/>
</dbReference>
<evidence type="ECO:0000256" key="4">
    <source>
        <dbReference type="ARBA" id="ARBA00022932"/>
    </source>
</evidence>
<evidence type="ECO:0000256" key="2">
    <source>
        <dbReference type="ARBA" id="ARBA00022679"/>
    </source>
</evidence>
<feature type="domain" description="DNA-directed DNA polymerase family A palm" evidence="6">
    <location>
        <begin position="136"/>
        <end position="349"/>
    </location>
</feature>
<dbReference type="PRINTS" id="PR00868">
    <property type="entry name" value="DNAPOLI"/>
</dbReference>
<comment type="caution">
    <text evidence="7">The sequence shown here is derived from an EMBL/GenBank/DDBJ whole genome shotgun (WGS) entry which is preliminary data.</text>
</comment>
<dbReference type="AlphaFoldDB" id="A0A0F9HYQ9"/>
<keyword evidence="3" id="KW-0548">Nucleotidyltransferase</keyword>
<dbReference type="InterPro" id="IPR019760">
    <property type="entry name" value="DNA-dir_DNA_pol_A_CS"/>
</dbReference>
<evidence type="ECO:0000256" key="1">
    <source>
        <dbReference type="ARBA" id="ARBA00012417"/>
    </source>
</evidence>
<dbReference type="InterPro" id="IPR001098">
    <property type="entry name" value="DNA-dir_DNA_pol_A_palm_dom"/>
</dbReference>
<sequence length="399" mass="45524">DDLELTTFGYTPTDGREISMDVLSVAIEEIDDWEAQLFWKTSRPALFGGTGSIERQEGLSSRSTGMFALYWMAQQHDYPRALIQYKKSQKRLATYVGQIRKNLWEDGVVRPQYKVVGHLHGRFGTRDPVIHNLPNEKEIYDLYRAPEGYVILYADYSQADMRMIAHMADDDALRTWLEGDPHAEAVKVIRKLTDKELAVIKKERPDEYKKSRLAGKAVNFGLMYGRGADSLAPQLGVSVAEARVWMKRYWERIPDVKAWIDSRVDELLRGEQEFIGPFGNRRRFPLLISRQHISKAAKLGVNFPIMSSVNYLTAIAHIEVVEELRSMGIDTLVYPHIHDSINVCVPLEYAEVGAEVVERVMGQVPLDNGFDTIDWPVDVEIGTHWGTKYSVESSPLLQH</sequence>
<reference evidence="7" key="1">
    <citation type="journal article" date="2015" name="Nature">
        <title>Complex archaea that bridge the gap between prokaryotes and eukaryotes.</title>
        <authorList>
            <person name="Spang A."/>
            <person name="Saw J.H."/>
            <person name="Jorgensen S.L."/>
            <person name="Zaremba-Niedzwiedzka K."/>
            <person name="Martijn J."/>
            <person name="Lind A.E."/>
            <person name="van Eijk R."/>
            <person name="Schleper C."/>
            <person name="Guy L."/>
            <person name="Ettema T.J."/>
        </authorList>
    </citation>
    <scope>NUCLEOTIDE SEQUENCE</scope>
</reference>
<dbReference type="EC" id="2.7.7.7" evidence="1"/>
<name>A0A0F9HYQ9_9ZZZZ</name>
<dbReference type="GO" id="GO:0006302">
    <property type="term" value="P:double-strand break repair"/>
    <property type="evidence" value="ECO:0007669"/>
    <property type="project" value="TreeGrafter"/>
</dbReference>
<feature type="non-terminal residue" evidence="7">
    <location>
        <position position="1"/>
    </location>
</feature>
<dbReference type="Gene3D" id="1.10.150.20">
    <property type="entry name" value="5' to 3' exonuclease, C-terminal subdomain"/>
    <property type="match status" value="1"/>
</dbReference>
<dbReference type="PROSITE" id="PS00447">
    <property type="entry name" value="DNA_POLYMERASE_A"/>
    <property type="match status" value="1"/>
</dbReference>
<dbReference type="Gene3D" id="3.30.70.370">
    <property type="match status" value="1"/>
</dbReference>
<evidence type="ECO:0000313" key="7">
    <source>
        <dbReference type="EMBL" id="KKL80262.1"/>
    </source>
</evidence>
<organism evidence="7">
    <name type="scientific">marine sediment metagenome</name>
    <dbReference type="NCBI Taxonomy" id="412755"/>
    <lineage>
        <taxon>unclassified sequences</taxon>
        <taxon>metagenomes</taxon>
        <taxon>ecological metagenomes</taxon>
    </lineage>
</organism>
<keyword evidence="2" id="KW-0808">Transferase</keyword>
<dbReference type="SUPFAM" id="SSF56672">
    <property type="entry name" value="DNA/RNA polymerases"/>
    <property type="match status" value="1"/>
</dbReference>
<dbReference type="Pfam" id="PF00476">
    <property type="entry name" value="DNA_pol_A"/>
    <property type="match status" value="1"/>
</dbReference>
<dbReference type="SMART" id="SM00482">
    <property type="entry name" value="POLAc"/>
    <property type="match status" value="1"/>
</dbReference>
<evidence type="ECO:0000256" key="3">
    <source>
        <dbReference type="ARBA" id="ARBA00022695"/>
    </source>
</evidence>
<dbReference type="GO" id="GO:0003677">
    <property type="term" value="F:DNA binding"/>
    <property type="evidence" value="ECO:0007669"/>
    <property type="project" value="InterPro"/>
</dbReference>
<dbReference type="PANTHER" id="PTHR10133:SF62">
    <property type="entry name" value="DNA POLYMERASE THETA"/>
    <property type="match status" value="1"/>
</dbReference>
<dbReference type="Gene3D" id="1.20.1060.10">
    <property type="entry name" value="Taq DNA Polymerase, Chain T, domain 4"/>
    <property type="match status" value="1"/>
</dbReference>